<dbReference type="EMBL" id="MHTM01000043">
    <property type="protein sequence ID" value="OHA60890.1"/>
    <property type="molecule type" value="Genomic_DNA"/>
</dbReference>
<accession>A0A1G2QJW5</accession>
<reference evidence="1 2" key="1">
    <citation type="journal article" date="2016" name="Nat. Commun.">
        <title>Thousands of microbial genomes shed light on interconnected biogeochemical processes in an aquifer system.</title>
        <authorList>
            <person name="Anantharaman K."/>
            <person name="Brown C.T."/>
            <person name="Hug L.A."/>
            <person name="Sharon I."/>
            <person name="Castelle C.J."/>
            <person name="Probst A.J."/>
            <person name="Thomas B.C."/>
            <person name="Singh A."/>
            <person name="Wilkins M.J."/>
            <person name="Karaoz U."/>
            <person name="Brodie E.L."/>
            <person name="Williams K.H."/>
            <person name="Hubbard S.S."/>
            <person name="Banfield J.F."/>
        </authorList>
    </citation>
    <scope>NUCLEOTIDE SEQUENCE [LARGE SCALE GENOMIC DNA]</scope>
</reference>
<gene>
    <name evidence="1" type="ORF">A2556_03040</name>
</gene>
<dbReference type="AlphaFoldDB" id="A0A1G2QJW5"/>
<evidence type="ECO:0000313" key="2">
    <source>
        <dbReference type="Proteomes" id="UP000177140"/>
    </source>
</evidence>
<evidence type="ECO:0000313" key="1">
    <source>
        <dbReference type="EMBL" id="OHA60890.1"/>
    </source>
</evidence>
<comment type="caution">
    <text evidence="1">The sequence shown here is derived from an EMBL/GenBank/DDBJ whole genome shotgun (WGS) entry which is preliminary data.</text>
</comment>
<proteinExistence type="predicted"/>
<protein>
    <submittedName>
        <fullName evidence="1">Uncharacterized protein</fullName>
    </submittedName>
</protein>
<sequence>MSAFGRTLSSSETKIYFRVDFSFGLIYTGERQICLKIRPKTLSGKGKPAAFALVHLPARPAVFIYLAEAGAEAGFPERPNFYNKMPLR</sequence>
<organism evidence="1 2">
    <name type="scientific">Candidatus Vogelbacteria bacterium RIFOXYD2_FULL_44_9</name>
    <dbReference type="NCBI Taxonomy" id="1802441"/>
    <lineage>
        <taxon>Bacteria</taxon>
        <taxon>Candidatus Vogeliibacteriota</taxon>
    </lineage>
</organism>
<dbReference type="Proteomes" id="UP000177140">
    <property type="component" value="Unassembled WGS sequence"/>
</dbReference>
<name>A0A1G2QJW5_9BACT</name>